<dbReference type="InterPro" id="IPR006059">
    <property type="entry name" value="SBP"/>
</dbReference>
<dbReference type="Proteomes" id="UP000706039">
    <property type="component" value="Unassembled WGS sequence"/>
</dbReference>
<reference evidence="3 4" key="1">
    <citation type="submission" date="2021-08" db="EMBL/GenBank/DDBJ databases">
        <authorList>
            <person name="Tuo L."/>
        </authorList>
    </citation>
    <scope>NUCLEOTIDE SEQUENCE [LARGE SCALE GENOMIC DNA]</scope>
    <source>
        <strain evidence="3 4">JCM 31229</strain>
    </source>
</reference>
<accession>A0ABS7PSL7</accession>
<dbReference type="Pfam" id="PF13416">
    <property type="entry name" value="SBP_bac_8"/>
    <property type="match status" value="1"/>
</dbReference>
<name>A0ABS7PSL7_9SPHN</name>
<evidence type="ECO:0000313" key="3">
    <source>
        <dbReference type="EMBL" id="MBY8823969.1"/>
    </source>
</evidence>
<dbReference type="PROSITE" id="PS51257">
    <property type="entry name" value="PROKAR_LIPOPROTEIN"/>
    <property type="match status" value="1"/>
</dbReference>
<evidence type="ECO:0000313" key="4">
    <source>
        <dbReference type="Proteomes" id="UP000706039"/>
    </source>
</evidence>
<feature type="chain" id="PRO_5046622856" evidence="2">
    <location>
        <begin position="22"/>
        <end position="353"/>
    </location>
</feature>
<dbReference type="SUPFAM" id="SSF53850">
    <property type="entry name" value="Periplasmic binding protein-like II"/>
    <property type="match status" value="1"/>
</dbReference>
<dbReference type="PANTHER" id="PTHR30222:SF2">
    <property type="entry name" value="ABC TRANSPORTER SUBSTRATE-BINDING PROTEIN"/>
    <property type="match status" value="1"/>
</dbReference>
<dbReference type="Gene3D" id="3.40.190.10">
    <property type="entry name" value="Periplasmic binding protein-like II"/>
    <property type="match status" value="2"/>
</dbReference>
<gene>
    <name evidence="3" type="ORF">K7G82_16815</name>
</gene>
<dbReference type="RefSeq" id="WP_222991072.1">
    <property type="nucleotide sequence ID" value="NZ_JAINVV010000008.1"/>
</dbReference>
<keyword evidence="1 2" id="KW-0732">Signal</keyword>
<sequence>MKRWARMVATLGLTATTIALSSCGSDAPTRPLTIVGWGGSSQDAHRNAYWTSFTKTTGIKLREDTWHGGVGVIRTKVIGGDSSWDIVQVETEDLILGCEEGLFQPLDWAALGGRGAFVPSAVHECGVGAMLWSYLIGYDGDRIKGPGPQSWADFWDVKRFPGKRGMRKTPKYSLEFALLADGVPPAQVYPTLRTASGVDRAFRKLDALKPNIVWWSSISQVPDLIGSGEVAMSVTSPGRLIVANQTEKRNFKVSWHGNIYAVDYWVILSNSPRKAEANELLRYMTRPENQMRLPTFIPTGLTSVEAGKRIDPRYKRDTPSDPANMTDALALDGDFWVEYGDQLTQRFNAWVAR</sequence>
<dbReference type="EMBL" id="JAINVV010000008">
    <property type="protein sequence ID" value="MBY8823969.1"/>
    <property type="molecule type" value="Genomic_DNA"/>
</dbReference>
<dbReference type="PANTHER" id="PTHR30222">
    <property type="entry name" value="SPERMIDINE/PUTRESCINE-BINDING PERIPLASMIC PROTEIN"/>
    <property type="match status" value="1"/>
</dbReference>
<feature type="signal peptide" evidence="2">
    <location>
        <begin position="1"/>
        <end position="21"/>
    </location>
</feature>
<dbReference type="CDD" id="cd13589">
    <property type="entry name" value="PBP2_polyamine_RpCGA009"/>
    <property type="match status" value="1"/>
</dbReference>
<protein>
    <submittedName>
        <fullName evidence="3">ABC transporter substrate-binding protein</fullName>
    </submittedName>
</protein>
<evidence type="ECO:0000256" key="1">
    <source>
        <dbReference type="ARBA" id="ARBA00022729"/>
    </source>
</evidence>
<organism evidence="3 4">
    <name type="scientific">Sphingomonas colocasiae</name>
    <dbReference type="NCBI Taxonomy" id="1848973"/>
    <lineage>
        <taxon>Bacteria</taxon>
        <taxon>Pseudomonadati</taxon>
        <taxon>Pseudomonadota</taxon>
        <taxon>Alphaproteobacteria</taxon>
        <taxon>Sphingomonadales</taxon>
        <taxon>Sphingomonadaceae</taxon>
        <taxon>Sphingomonas</taxon>
    </lineage>
</organism>
<evidence type="ECO:0000256" key="2">
    <source>
        <dbReference type="SAM" id="SignalP"/>
    </source>
</evidence>
<keyword evidence="4" id="KW-1185">Reference proteome</keyword>
<comment type="caution">
    <text evidence="3">The sequence shown here is derived from an EMBL/GenBank/DDBJ whole genome shotgun (WGS) entry which is preliminary data.</text>
</comment>
<proteinExistence type="predicted"/>